<accession>A0AAN8FR57</accession>
<keyword evidence="2" id="KW-1185">Reference proteome</keyword>
<proteinExistence type="predicted"/>
<dbReference type="EMBL" id="WIXE01003962">
    <property type="protein sequence ID" value="KAK5983452.1"/>
    <property type="molecule type" value="Genomic_DNA"/>
</dbReference>
<evidence type="ECO:0000313" key="1">
    <source>
        <dbReference type="EMBL" id="KAK5983452.1"/>
    </source>
</evidence>
<dbReference type="Proteomes" id="UP001331761">
    <property type="component" value="Unassembled WGS sequence"/>
</dbReference>
<dbReference type="AlphaFoldDB" id="A0AAN8FR57"/>
<protein>
    <submittedName>
        <fullName evidence="1">Uncharacterized protein</fullName>
    </submittedName>
</protein>
<reference evidence="1 2" key="1">
    <citation type="submission" date="2019-10" db="EMBL/GenBank/DDBJ databases">
        <title>Assembly and Annotation for the nematode Trichostrongylus colubriformis.</title>
        <authorList>
            <person name="Martin J."/>
        </authorList>
    </citation>
    <scope>NUCLEOTIDE SEQUENCE [LARGE SCALE GENOMIC DNA]</scope>
    <source>
        <strain evidence="1">G859</strain>
        <tissue evidence="1">Whole worm</tissue>
    </source>
</reference>
<organism evidence="1 2">
    <name type="scientific">Trichostrongylus colubriformis</name>
    <name type="common">Black scour worm</name>
    <dbReference type="NCBI Taxonomy" id="6319"/>
    <lineage>
        <taxon>Eukaryota</taxon>
        <taxon>Metazoa</taxon>
        <taxon>Ecdysozoa</taxon>
        <taxon>Nematoda</taxon>
        <taxon>Chromadorea</taxon>
        <taxon>Rhabditida</taxon>
        <taxon>Rhabditina</taxon>
        <taxon>Rhabditomorpha</taxon>
        <taxon>Strongyloidea</taxon>
        <taxon>Trichostrongylidae</taxon>
        <taxon>Trichostrongylus</taxon>
    </lineage>
</organism>
<name>A0AAN8FR57_TRICO</name>
<gene>
    <name evidence="1" type="ORF">GCK32_019587</name>
</gene>
<comment type="caution">
    <text evidence="1">The sequence shown here is derived from an EMBL/GenBank/DDBJ whole genome shotgun (WGS) entry which is preliminary data.</text>
</comment>
<evidence type="ECO:0000313" key="2">
    <source>
        <dbReference type="Proteomes" id="UP001331761"/>
    </source>
</evidence>
<sequence>MLHDIISGALATIAIHDNAKVCVPPEDIDRLRKVGSESNLLDDTYIQKCQCDMNVLKEMAKKIVKEKKPVRSVGRCVVLNGDLTIDRHVEDYLKVIFSTAHRTVNVTRKQIGSLLKTPGDERRKKAVTNSPYEVYTIQEFP</sequence>